<name>A0A7U9KNB9_9ACTN</name>
<evidence type="ECO:0000313" key="1">
    <source>
        <dbReference type="EMBL" id="GCD32415.1"/>
    </source>
</evidence>
<gene>
    <name evidence="1" type="ORF">OEIGOIKO_00128</name>
</gene>
<comment type="caution">
    <text evidence="1">The sequence shown here is derived from an EMBL/GenBank/DDBJ whole genome shotgun (WGS) entry which is preliminary data.</text>
</comment>
<accession>A0A7U9KNB9</accession>
<sequence length="136" mass="15333">MIWAMRIISPAAALPGYLHLVCYYAEKPYKLHYACVPCRVAFKRHSGPGEHRCPRCSEPMVCAGHDFAAPRRRDIKAWTVVAAVLNVGLRYEGREPCGCGKEPTFRPRTRAQLRARRIAAARTGTPLPDMLERTEL</sequence>
<dbReference type="AlphaFoldDB" id="A0A7U9KNB9"/>
<dbReference type="Proteomes" id="UP000287830">
    <property type="component" value="Unassembled WGS sequence"/>
</dbReference>
<organism evidence="1 2">
    <name type="scientific">Streptomyces chrestomyceticus JCM 4735</name>
    <dbReference type="NCBI Taxonomy" id="1306181"/>
    <lineage>
        <taxon>Bacteria</taxon>
        <taxon>Bacillati</taxon>
        <taxon>Actinomycetota</taxon>
        <taxon>Actinomycetes</taxon>
        <taxon>Kitasatosporales</taxon>
        <taxon>Streptomycetaceae</taxon>
        <taxon>Streptomyces</taxon>
    </lineage>
</organism>
<protein>
    <submittedName>
        <fullName evidence="1">Uncharacterized protein</fullName>
    </submittedName>
</protein>
<dbReference type="EMBL" id="BHZC01000001">
    <property type="protein sequence ID" value="GCD32415.1"/>
    <property type="molecule type" value="Genomic_DNA"/>
</dbReference>
<reference evidence="1 2" key="1">
    <citation type="submission" date="2018-11" db="EMBL/GenBank/DDBJ databases">
        <title>Whole genome sequence of Streptomyces chrestomyceticus NBRC 13444(T).</title>
        <authorList>
            <person name="Komaki H."/>
            <person name="Tamura T."/>
        </authorList>
    </citation>
    <scope>NUCLEOTIDE SEQUENCE [LARGE SCALE GENOMIC DNA]</scope>
    <source>
        <strain evidence="1 2">NBRC 13444</strain>
    </source>
</reference>
<evidence type="ECO:0000313" key="2">
    <source>
        <dbReference type="Proteomes" id="UP000287830"/>
    </source>
</evidence>
<proteinExistence type="predicted"/>